<gene>
    <name evidence="2" type="ORF">IAA98_03055</name>
</gene>
<proteinExistence type="predicted"/>
<dbReference type="Pfam" id="PF13480">
    <property type="entry name" value="Acetyltransf_6"/>
    <property type="match status" value="1"/>
</dbReference>
<name>A0A9D1GXD0_9ACTN</name>
<comment type="caution">
    <text evidence="2">The sequence shown here is derived from an EMBL/GenBank/DDBJ whole genome shotgun (WGS) entry which is preliminary data.</text>
</comment>
<evidence type="ECO:0000313" key="3">
    <source>
        <dbReference type="Proteomes" id="UP000886842"/>
    </source>
</evidence>
<dbReference type="InterPro" id="IPR016181">
    <property type="entry name" value="Acyl_CoA_acyltransferase"/>
</dbReference>
<sequence>MHRDGRLVALLPLHERRRFGVTVLRLLGHGLGTVSEALATDEHALTDLVAGLATTGSVIELTHLPASSPLVTAVHRDPGWDSTFDPDDHCPVIELPVGTRAADLRSKSTLSRAASTRRKLEREGAGLQVETVRTPAELDARWDDIVATAAAAQNDEGDDRLNLCAPPHDQFTSEFLRQEAADGHLLLWGGTFGGIWGAHFATLRTGHTSELWFTRFDPDRGRSRPGHLLIEAVCDQHDDVDVTRVDLLIGRSRYKRDWQSHEYAVGTLTAVPAGNRTARSRMAAAEHSVRILRAVAERARRP</sequence>
<dbReference type="AlphaFoldDB" id="A0A9D1GXD0"/>
<evidence type="ECO:0000313" key="2">
    <source>
        <dbReference type="EMBL" id="HIT74540.1"/>
    </source>
</evidence>
<reference evidence="2" key="1">
    <citation type="submission" date="2020-10" db="EMBL/GenBank/DDBJ databases">
        <authorList>
            <person name="Gilroy R."/>
        </authorList>
    </citation>
    <scope>NUCLEOTIDE SEQUENCE</scope>
    <source>
        <strain evidence="2">ChiGjej1B1-24693</strain>
    </source>
</reference>
<feature type="domain" description="BioF2-like acetyltransferase" evidence="1">
    <location>
        <begin position="111"/>
        <end position="256"/>
    </location>
</feature>
<reference evidence="2" key="2">
    <citation type="journal article" date="2021" name="PeerJ">
        <title>Extensive microbial diversity within the chicken gut microbiome revealed by metagenomics and culture.</title>
        <authorList>
            <person name="Gilroy R."/>
            <person name="Ravi A."/>
            <person name="Getino M."/>
            <person name="Pursley I."/>
            <person name="Horton D.L."/>
            <person name="Alikhan N.F."/>
            <person name="Baker D."/>
            <person name="Gharbi K."/>
            <person name="Hall N."/>
            <person name="Watson M."/>
            <person name="Adriaenssens E.M."/>
            <person name="Foster-Nyarko E."/>
            <person name="Jarju S."/>
            <person name="Secka A."/>
            <person name="Antonio M."/>
            <person name="Oren A."/>
            <person name="Chaudhuri R.R."/>
            <person name="La Ragione R."/>
            <person name="Hildebrand F."/>
            <person name="Pallen M.J."/>
        </authorList>
    </citation>
    <scope>NUCLEOTIDE SEQUENCE</scope>
    <source>
        <strain evidence="2">ChiGjej1B1-24693</strain>
    </source>
</reference>
<dbReference type="EMBL" id="DVLP01000086">
    <property type="protein sequence ID" value="HIT74540.1"/>
    <property type="molecule type" value="Genomic_DNA"/>
</dbReference>
<dbReference type="InterPro" id="IPR038740">
    <property type="entry name" value="BioF2-like_GNAT_dom"/>
</dbReference>
<accession>A0A9D1GXD0</accession>
<dbReference type="Proteomes" id="UP000886842">
    <property type="component" value="Unassembled WGS sequence"/>
</dbReference>
<organism evidence="2 3">
    <name type="scientific">Candidatus Avipropionibacterium avicola</name>
    <dbReference type="NCBI Taxonomy" id="2840701"/>
    <lineage>
        <taxon>Bacteria</taxon>
        <taxon>Bacillati</taxon>
        <taxon>Actinomycetota</taxon>
        <taxon>Actinomycetes</taxon>
        <taxon>Propionibacteriales</taxon>
        <taxon>Propionibacteriaceae</taxon>
        <taxon>Propionibacteriaceae incertae sedis</taxon>
        <taxon>Candidatus Avipropionibacterium</taxon>
    </lineage>
</organism>
<dbReference type="SUPFAM" id="SSF55729">
    <property type="entry name" value="Acyl-CoA N-acyltransferases (Nat)"/>
    <property type="match status" value="1"/>
</dbReference>
<evidence type="ECO:0000259" key="1">
    <source>
        <dbReference type="Pfam" id="PF13480"/>
    </source>
</evidence>
<protein>
    <submittedName>
        <fullName evidence="2">GNAT family N-acetyltransferase</fullName>
    </submittedName>
</protein>